<organism evidence="1 2">
    <name type="scientific">Nannocystis bainbridge</name>
    <dbReference type="NCBI Taxonomy" id="2995303"/>
    <lineage>
        <taxon>Bacteria</taxon>
        <taxon>Pseudomonadati</taxon>
        <taxon>Myxococcota</taxon>
        <taxon>Polyangia</taxon>
        <taxon>Nannocystales</taxon>
        <taxon>Nannocystaceae</taxon>
        <taxon>Nannocystis</taxon>
    </lineage>
</organism>
<dbReference type="InterPro" id="IPR010620">
    <property type="entry name" value="SBBP_repeat"/>
</dbReference>
<dbReference type="Proteomes" id="UP001221686">
    <property type="component" value="Unassembled WGS sequence"/>
</dbReference>
<comment type="caution">
    <text evidence="1">The sequence shown here is derived from an EMBL/GenBank/DDBJ whole genome shotgun (WGS) entry which is preliminary data.</text>
</comment>
<gene>
    <name evidence="1" type="ORF">POL25_11380</name>
</gene>
<dbReference type="Gene3D" id="2.120.10.30">
    <property type="entry name" value="TolB, C-terminal domain"/>
    <property type="match status" value="1"/>
</dbReference>
<dbReference type="PANTHER" id="PTHR35580">
    <property type="entry name" value="CELL SURFACE GLYCOPROTEIN (S-LAYER PROTEIN)-LIKE PROTEIN"/>
    <property type="match status" value="1"/>
</dbReference>
<dbReference type="EMBL" id="JAQNDL010000001">
    <property type="protein sequence ID" value="MDC0717499.1"/>
    <property type="molecule type" value="Genomic_DNA"/>
</dbReference>
<sequence length="136" mass="14082">MDGTGPADTYLGGGDVLVIKLSSSDEKVWSRMFGTGGGDEPKGVATDASNNIYVVGYTSGNLGGNNAGMNDYFVTLFSKGGTKLWSRQRGTSKSDYSSDIAVTSFGTPVIAGQTDGSFGTPNLGSNEWVEAMLCGQ</sequence>
<dbReference type="PANTHER" id="PTHR35580:SF1">
    <property type="entry name" value="PHYTASE-LIKE DOMAIN-CONTAINING PROTEIN"/>
    <property type="match status" value="1"/>
</dbReference>
<dbReference type="InterPro" id="IPR011042">
    <property type="entry name" value="6-blade_b-propeller_TolB-like"/>
</dbReference>
<evidence type="ECO:0000313" key="1">
    <source>
        <dbReference type="EMBL" id="MDC0717499.1"/>
    </source>
</evidence>
<accession>A0ABT5DV66</accession>
<dbReference type="RefSeq" id="WP_272085986.1">
    <property type="nucleotide sequence ID" value="NZ_JAQNDL010000001.1"/>
</dbReference>
<reference evidence="1 2" key="1">
    <citation type="submission" date="2022-11" db="EMBL/GenBank/DDBJ databases">
        <title>Minimal conservation of predation-associated metabolite biosynthetic gene clusters underscores biosynthetic potential of Myxococcota including descriptions for ten novel species: Archangium lansinium sp. nov., Myxococcus landrumus sp. nov., Nannocystis bai.</title>
        <authorList>
            <person name="Ahearne A."/>
            <person name="Stevens C."/>
            <person name="Dowd S."/>
        </authorList>
    </citation>
    <scope>NUCLEOTIDE SEQUENCE [LARGE SCALE GENOMIC DNA]</scope>
    <source>
        <strain evidence="1 2">BB15-2</strain>
    </source>
</reference>
<dbReference type="Pfam" id="PF06739">
    <property type="entry name" value="SBBP"/>
    <property type="match status" value="1"/>
</dbReference>
<proteinExistence type="predicted"/>
<name>A0ABT5DV66_9BACT</name>
<evidence type="ECO:0000313" key="2">
    <source>
        <dbReference type="Proteomes" id="UP001221686"/>
    </source>
</evidence>
<dbReference type="InterPro" id="IPR052918">
    <property type="entry name" value="Motility_Chemotaxis_Reg"/>
</dbReference>
<keyword evidence="2" id="KW-1185">Reference proteome</keyword>
<protein>
    <submittedName>
        <fullName evidence="1">SBBP repeat-containing protein</fullName>
    </submittedName>
</protein>
<dbReference type="SUPFAM" id="SSF101898">
    <property type="entry name" value="NHL repeat"/>
    <property type="match status" value="1"/>
</dbReference>